<proteinExistence type="predicted"/>
<sequence>MPGSNSCATSLLGLREAAPLPMRMPDFDEGNPREWEERLRPDECLNWLVSRCATSPCRVKLCRSKWNVPMSLRFSGSQERDCRVQSLTGFLSFVFNGRYPTVPGSV</sequence>
<accession>A0A508XAB3</accession>
<organism evidence="1">
    <name type="scientific">Sinorhizobium medicae</name>
    <dbReference type="NCBI Taxonomy" id="110321"/>
    <lineage>
        <taxon>Bacteria</taxon>
        <taxon>Pseudomonadati</taxon>
        <taxon>Pseudomonadota</taxon>
        <taxon>Alphaproteobacteria</taxon>
        <taxon>Hyphomicrobiales</taxon>
        <taxon>Rhizobiaceae</taxon>
        <taxon>Sinorhizobium/Ensifer group</taxon>
        <taxon>Sinorhizobium</taxon>
    </lineage>
</organism>
<dbReference type="Proteomes" id="UP000507954">
    <property type="component" value="Unassembled WGS sequence"/>
</dbReference>
<protein>
    <submittedName>
        <fullName evidence="1">Uncharacterized protein</fullName>
    </submittedName>
</protein>
<gene>
    <name evidence="1" type="ORF">EMEDMD4_970015</name>
</gene>
<dbReference type="AlphaFoldDB" id="A0A508XAB3"/>
<name>A0A508XAB3_9HYPH</name>
<evidence type="ECO:0000313" key="1">
    <source>
        <dbReference type="EMBL" id="VTZ66130.1"/>
    </source>
</evidence>
<reference evidence="1" key="1">
    <citation type="submission" date="2019-06" db="EMBL/GenBank/DDBJ databases">
        <authorList>
            <person name="Le Quere A."/>
            <person name="Colella S."/>
        </authorList>
    </citation>
    <scope>NUCLEOTIDE SEQUENCE</scope>
    <source>
        <strain evidence="1">EmedicaeMD41</strain>
    </source>
</reference>
<dbReference type="EMBL" id="CABFNB010000169">
    <property type="protein sequence ID" value="VTZ66130.1"/>
    <property type="molecule type" value="Genomic_DNA"/>
</dbReference>